<dbReference type="PANTHER" id="PTHR42663:SF6">
    <property type="entry name" value="HYDROLASE C777.06C-RELATED"/>
    <property type="match status" value="1"/>
</dbReference>
<dbReference type="PANTHER" id="PTHR42663">
    <property type="entry name" value="HYDROLASE C777.06C-RELATED-RELATED"/>
    <property type="match status" value="1"/>
</dbReference>
<dbReference type="EMBL" id="JBJQOH010000004">
    <property type="protein sequence ID" value="KAL3689445.1"/>
    <property type="molecule type" value="Genomic_DNA"/>
</dbReference>
<dbReference type="Gene3D" id="3.60.15.10">
    <property type="entry name" value="Ribonuclease Z/Hydroxyacylglutathione hydrolase-like"/>
    <property type="match status" value="1"/>
</dbReference>
<dbReference type="Pfam" id="PF12706">
    <property type="entry name" value="Lactamase_B_2"/>
    <property type="match status" value="1"/>
</dbReference>
<comment type="caution">
    <text evidence="2">The sequence shown here is derived from an EMBL/GenBank/DDBJ whole genome shotgun (WGS) entry which is preliminary data.</text>
</comment>
<feature type="domain" description="Metallo-beta-lactamase" evidence="1">
    <location>
        <begin position="72"/>
        <end position="254"/>
    </location>
</feature>
<dbReference type="Proteomes" id="UP001633002">
    <property type="component" value="Unassembled WGS sequence"/>
</dbReference>
<sequence length="293" mass="32914">MGDSARAETDILTNGVVHKDEEAEELEESSELIILGSGSSTGVPSPVCLLRPSDPPCPVCHKAMEGPPKANKNYRIDALILTHEHADATLGLDDIRGVQNFSALNDVEPMPVFVSQQTMDSLLARFPYLVEKKLKAGQEVRRVAQLDWRVIQTSCSTFFEAFGLEIVPLPVMHGEDCLSLGFLFGKKHRVAYISDVSRIPESTERLISADGEFGPVDVLILDTLFKYRRHNTHFCLEDSLATVKRLRPKRAFFVGMTHEFDHERDNLELAEWSRRENLSVQLAYDGMRIPVHI</sequence>
<evidence type="ECO:0000313" key="3">
    <source>
        <dbReference type="Proteomes" id="UP001633002"/>
    </source>
</evidence>
<accession>A0ABD3HD42</accession>
<dbReference type="InterPro" id="IPR036866">
    <property type="entry name" value="RibonucZ/Hydroxyglut_hydro"/>
</dbReference>
<evidence type="ECO:0000259" key="1">
    <source>
        <dbReference type="Pfam" id="PF12706"/>
    </source>
</evidence>
<name>A0ABD3HD42_9MARC</name>
<dbReference type="InterPro" id="IPR001279">
    <property type="entry name" value="Metallo-B-lactamas"/>
</dbReference>
<reference evidence="2 3" key="1">
    <citation type="submission" date="2024-09" db="EMBL/GenBank/DDBJ databases">
        <title>Chromosome-scale assembly of Riccia sorocarpa.</title>
        <authorList>
            <person name="Paukszto L."/>
        </authorList>
    </citation>
    <scope>NUCLEOTIDE SEQUENCE [LARGE SCALE GENOMIC DNA]</scope>
    <source>
        <strain evidence="2">LP-2024</strain>
        <tissue evidence="2">Aerial parts of the thallus</tissue>
    </source>
</reference>
<organism evidence="2 3">
    <name type="scientific">Riccia sorocarpa</name>
    <dbReference type="NCBI Taxonomy" id="122646"/>
    <lineage>
        <taxon>Eukaryota</taxon>
        <taxon>Viridiplantae</taxon>
        <taxon>Streptophyta</taxon>
        <taxon>Embryophyta</taxon>
        <taxon>Marchantiophyta</taxon>
        <taxon>Marchantiopsida</taxon>
        <taxon>Marchantiidae</taxon>
        <taxon>Marchantiales</taxon>
        <taxon>Ricciaceae</taxon>
        <taxon>Riccia</taxon>
    </lineage>
</organism>
<proteinExistence type="predicted"/>
<dbReference type="CDD" id="cd16279">
    <property type="entry name" value="metallo-hydrolase-like_MBL-fold"/>
    <property type="match status" value="1"/>
</dbReference>
<keyword evidence="3" id="KW-1185">Reference proteome</keyword>
<gene>
    <name evidence="2" type="ORF">R1sor_015754</name>
</gene>
<protein>
    <recommendedName>
        <fullName evidence="1">Metallo-beta-lactamase domain-containing protein</fullName>
    </recommendedName>
</protein>
<evidence type="ECO:0000313" key="2">
    <source>
        <dbReference type="EMBL" id="KAL3689445.1"/>
    </source>
</evidence>
<dbReference type="SUPFAM" id="SSF56281">
    <property type="entry name" value="Metallo-hydrolase/oxidoreductase"/>
    <property type="match status" value="1"/>
</dbReference>
<dbReference type="AlphaFoldDB" id="A0ABD3HD42"/>